<dbReference type="EMBL" id="JAZHXI010000013">
    <property type="protein sequence ID" value="KAL2065155.1"/>
    <property type="molecule type" value="Genomic_DNA"/>
</dbReference>
<reference evidence="2 3" key="1">
    <citation type="journal article" date="2024" name="Commun. Biol.">
        <title>Comparative genomic analysis of thermophilic fungi reveals convergent evolutionary adaptations and gene losses.</title>
        <authorList>
            <person name="Steindorff A.S."/>
            <person name="Aguilar-Pontes M.V."/>
            <person name="Robinson A.J."/>
            <person name="Andreopoulos B."/>
            <person name="LaButti K."/>
            <person name="Kuo A."/>
            <person name="Mondo S."/>
            <person name="Riley R."/>
            <person name="Otillar R."/>
            <person name="Haridas S."/>
            <person name="Lipzen A."/>
            <person name="Grimwood J."/>
            <person name="Schmutz J."/>
            <person name="Clum A."/>
            <person name="Reid I.D."/>
            <person name="Moisan M.C."/>
            <person name="Butler G."/>
            <person name="Nguyen T.T.M."/>
            <person name="Dewar K."/>
            <person name="Conant G."/>
            <person name="Drula E."/>
            <person name="Henrissat B."/>
            <person name="Hansel C."/>
            <person name="Singer S."/>
            <person name="Hutchinson M.I."/>
            <person name="de Vries R.P."/>
            <person name="Natvig D.O."/>
            <person name="Powell A.J."/>
            <person name="Tsang A."/>
            <person name="Grigoriev I.V."/>
        </authorList>
    </citation>
    <scope>NUCLEOTIDE SEQUENCE [LARGE SCALE GENOMIC DNA]</scope>
    <source>
        <strain evidence="2 3">CBS 494.80</strain>
    </source>
</reference>
<proteinExistence type="predicted"/>
<evidence type="ECO:0000313" key="2">
    <source>
        <dbReference type="EMBL" id="KAL2065155.1"/>
    </source>
</evidence>
<dbReference type="Proteomes" id="UP001595075">
    <property type="component" value="Unassembled WGS sequence"/>
</dbReference>
<evidence type="ECO:0000256" key="1">
    <source>
        <dbReference type="SAM" id="MobiDB-lite"/>
    </source>
</evidence>
<protein>
    <submittedName>
        <fullName evidence="2">Uncharacterized protein</fullName>
    </submittedName>
</protein>
<feature type="region of interest" description="Disordered" evidence="1">
    <location>
        <begin position="114"/>
        <end position="134"/>
    </location>
</feature>
<keyword evidence="3" id="KW-1185">Reference proteome</keyword>
<feature type="compositionally biased region" description="Basic and acidic residues" evidence="1">
    <location>
        <begin position="118"/>
        <end position="134"/>
    </location>
</feature>
<feature type="compositionally biased region" description="Basic and acidic residues" evidence="1">
    <location>
        <begin position="393"/>
        <end position="406"/>
    </location>
</feature>
<evidence type="ECO:0000313" key="3">
    <source>
        <dbReference type="Proteomes" id="UP001595075"/>
    </source>
</evidence>
<comment type="caution">
    <text evidence="2">The sequence shown here is derived from an EMBL/GenBank/DDBJ whole genome shotgun (WGS) entry which is preliminary data.</text>
</comment>
<feature type="region of interest" description="Disordered" evidence="1">
    <location>
        <begin position="393"/>
        <end position="423"/>
    </location>
</feature>
<sequence length="423" mass="47539">MHPDTSSNGSPLPPANNNSVPLWDVGYSCPENPVRTGGFVPWPAATAVNDRSSTPWYLGNISPQDRFRTGVLIPGRTATAPNVIHEVSDALPVLQPSGASYPPTRSFRNDRPIVVPRYRSDPGKPYDRPANGSKHEQIMKTRNWRNVGKDTKADVHEFMKQEKHDRLFRRGPRRSSMEEMKQYHQANASDTKAQEALYGPPTPPHLFSMARMEKYIEGIQSHQALDGPPSPPTSYTEFLADRAEATMNPSSGPTTDFTNESDLDLEDFIRLFEWFQRGTYDSILLNTGCIEAAGDHTVRNINVVAKECRDRYLRDRNALVEALRQLLEVGKLVDCSLGRYDFENPNMSFRMRCRNHIDEVMGGLEKVEAQLENCGYNGNWELGWTDDGAYPRGRDGREIGNSKKDTGAWPPPGWNGDDLQMAS</sequence>
<organism evidence="2 3">
    <name type="scientific">Oculimacula yallundae</name>
    <dbReference type="NCBI Taxonomy" id="86028"/>
    <lineage>
        <taxon>Eukaryota</taxon>
        <taxon>Fungi</taxon>
        <taxon>Dikarya</taxon>
        <taxon>Ascomycota</taxon>
        <taxon>Pezizomycotina</taxon>
        <taxon>Leotiomycetes</taxon>
        <taxon>Helotiales</taxon>
        <taxon>Ploettnerulaceae</taxon>
        <taxon>Oculimacula</taxon>
    </lineage>
</organism>
<name>A0ABR4C657_9HELO</name>
<accession>A0ABR4C657</accession>
<gene>
    <name evidence="2" type="ORF">VTL71DRAFT_4296</name>
</gene>